<dbReference type="Gene3D" id="1.10.3720.10">
    <property type="entry name" value="MetI-like"/>
    <property type="match status" value="1"/>
</dbReference>
<dbReference type="InterPro" id="IPR000515">
    <property type="entry name" value="MetI-like"/>
</dbReference>
<feature type="domain" description="ABC transmembrane type-1" evidence="8">
    <location>
        <begin position="71"/>
        <end position="260"/>
    </location>
</feature>
<feature type="transmembrane region" description="Helical" evidence="7">
    <location>
        <begin position="12"/>
        <end position="31"/>
    </location>
</feature>
<dbReference type="EMBL" id="QJJQ01000001">
    <property type="protein sequence ID" value="PXW90104.1"/>
    <property type="molecule type" value="Genomic_DNA"/>
</dbReference>
<comment type="similarity">
    <text evidence="7">Belongs to the binding-protein-dependent transport system permease family.</text>
</comment>
<reference evidence="9 10" key="1">
    <citation type="submission" date="2018-05" db="EMBL/GenBank/DDBJ databases">
        <title>Genomic Encyclopedia of Type Strains, Phase IV (KMG-IV): sequencing the most valuable type-strain genomes for metagenomic binning, comparative biology and taxonomic classification.</title>
        <authorList>
            <person name="Goeker M."/>
        </authorList>
    </citation>
    <scope>NUCLEOTIDE SEQUENCE [LARGE SCALE GENOMIC DNA]</scope>
    <source>
        <strain evidence="9 10">DSM 28556</strain>
    </source>
</reference>
<feature type="transmembrane region" description="Helical" evidence="7">
    <location>
        <begin position="106"/>
        <end position="127"/>
    </location>
</feature>
<evidence type="ECO:0000256" key="2">
    <source>
        <dbReference type="ARBA" id="ARBA00022448"/>
    </source>
</evidence>
<dbReference type="InterPro" id="IPR035906">
    <property type="entry name" value="MetI-like_sf"/>
</dbReference>
<keyword evidence="6 7" id="KW-0472">Membrane</keyword>
<sequence length="275" mass="31112">MKKKSNILHGFIYLALSLGLILNFAPLAWMVSTSLKKPNEIFRMPPQLIPETFQFSNYLKVFELVAFEKFYINSIIVTVLVTVITVIITSMAGFAFAKIDFPGRNFFFFLFLSSLMIPFHVIMVPLYRIVVSFGWVDTYAGLILPQISTAFGIFLMRQFMYSVPDSILEAAKIDGSSTFHTFRKIVIPIQKPALATVAIFTFNSSWNNLLWPLLVTNSENMRTLPVGLALFKSVRNIDWASVMAASVMTLVPVIIFFIFMQKQFIRGLTGGAVKE</sequence>
<keyword evidence="4 7" id="KW-0812">Transmembrane</keyword>
<dbReference type="PROSITE" id="PS50928">
    <property type="entry name" value="ABC_TM1"/>
    <property type="match status" value="1"/>
</dbReference>
<keyword evidence="10" id="KW-1185">Reference proteome</keyword>
<comment type="caution">
    <text evidence="9">The sequence shown here is derived from an EMBL/GenBank/DDBJ whole genome shotgun (WGS) entry which is preliminary data.</text>
</comment>
<dbReference type="RefSeq" id="WP_110393389.1">
    <property type="nucleotide sequence ID" value="NZ_JBHUHB010000001.1"/>
</dbReference>
<evidence type="ECO:0000259" key="8">
    <source>
        <dbReference type="PROSITE" id="PS50928"/>
    </source>
</evidence>
<evidence type="ECO:0000256" key="1">
    <source>
        <dbReference type="ARBA" id="ARBA00004651"/>
    </source>
</evidence>
<keyword evidence="2 7" id="KW-0813">Transport</keyword>
<dbReference type="CDD" id="cd06261">
    <property type="entry name" value="TM_PBP2"/>
    <property type="match status" value="1"/>
</dbReference>
<dbReference type="PANTHER" id="PTHR43744:SF12">
    <property type="entry name" value="ABC TRANSPORTER PERMEASE PROTEIN MG189-RELATED"/>
    <property type="match status" value="1"/>
</dbReference>
<evidence type="ECO:0000256" key="5">
    <source>
        <dbReference type="ARBA" id="ARBA00022989"/>
    </source>
</evidence>
<dbReference type="GO" id="GO:0055085">
    <property type="term" value="P:transmembrane transport"/>
    <property type="evidence" value="ECO:0007669"/>
    <property type="project" value="InterPro"/>
</dbReference>
<evidence type="ECO:0000256" key="4">
    <source>
        <dbReference type="ARBA" id="ARBA00022692"/>
    </source>
</evidence>
<evidence type="ECO:0000256" key="6">
    <source>
        <dbReference type="ARBA" id="ARBA00023136"/>
    </source>
</evidence>
<dbReference type="OrthoDB" id="9771544at2"/>
<keyword evidence="3" id="KW-1003">Cell membrane</keyword>
<dbReference type="Pfam" id="PF00528">
    <property type="entry name" value="BPD_transp_1"/>
    <property type="match status" value="1"/>
</dbReference>
<feature type="transmembrane region" description="Helical" evidence="7">
    <location>
        <begin position="70"/>
        <end position="94"/>
    </location>
</feature>
<dbReference type="SUPFAM" id="SSF161098">
    <property type="entry name" value="MetI-like"/>
    <property type="match status" value="1"/>
</dbReference>
<name>A0A2V3WAD5_9BACI</name>
<evidence type="ECO:0000256" key="3">
    <source>
        <dbReference type="ARBA" id="ARBA00022475"/>
    </source>
</evidence>
<gene>
    <name evidence="9" type="ORF">DFR56_10112</name>
</gene>
<dbReference type="Proteomes" id="UP000247978">
    <property type="component" value="Unassembled WGS sequence"/>
</dbReference>
<evidence type="ECO:0000313" key="10">
    <source>
        <dbReference type="Proteomes" id="UP000247978"/>
    </source>
</evidence>
<evidence type="ECO:0000313" key="9">
    <source>
        <dbReference type="EMBL" id="PXW90104.1"/>
    </source>
</evidence>
<keyword evidence="5 7" id="KW-1133">Transmembrane helix</keyword>
<proteinExistence type="inferred from homology"/>
<feature type="transmembrane region" description="Helical" evidence="7">
    <location>
        <begin position="139"/>
        <end position="156"/>
    </location>
</feature>
<comment type="subcellular location">
    <subcellularLocation>
        <location evidence="1 7">Cell membrane</location>
        <topology evidence="1 7">Multi-pass membrane protein</topology>
    </subcellularLocation>
</comment>
<accession>A0A2V3WAD5</accession>
<dbReference type="GO" id="GO:0005886">
    <property type="term" value="C:plasma membrane"/>
    <property type="evidence" value="ECO:0007669"/>
    <property type="project" value="UniProtKB-SubCell"/>
</dbReference>
<dbReference type="AlphaFoldDB" id="A0A2V3WAD5"/>
<feature type="transmembrane region" description="Helical" evidence="7">
    <location>
        <begin position="239"/>
        <end position="259"/>
    </location>
</feature>
<protein>
    <submittedName>
        <fullName evidence="9">Carbohydrate ABC transporter membrane protein 2 (CUT1 family)</fullName>
    </submittedName>
</protein>
<dbReference type="PANTHER" id="PTHR43744">
    <property type="entry name" value="ABC TRANSPORTER PERMEASE PROTEIN MG189-RELATED-RELATED"/>
    <property type="match status" value="1"/>
</dbReference>
<organism evidence="9 10">
    <name type="scientific">Pseudogracilibacillus auburnensis</name>
    <dbReference type="NCBI Taxonomy" id="1494959"/>
    <lineage>
        <taxon>Bacteria</taxon>
        <taxon>Bacillati</taxon>
        <taxon>Bacillota</taxon>
        <taxon>Bacilli</taxon>
        <taxon>Bacillales</taxon>
        <taxon>Bacillaceae</taxon>
        <taxon>Pseudogracilibacillus</taxon>
    </lineage>
</organism>
<feature type="transmembrane region" description="Helical" evidence="7">
    <location>
        <begin position="193"/>
        <end position="214"/>
    </location>
</feature>
<evidence type="ECO:0000256" key="7">
    <source>
        <dbReference type="RuleBase" id="RU363032"/>
    </source>
</evidence>